<dbReference type="Pfam" id="PF01823">
    <property type="entry name" value="MACPF"/>
    <property type="match status" value="1"/>
</dbReference>
<protein>
    <submittedName>
        <fullName evidence="2">MAC/perforin domain-containing protein</fullName>
    </submittedName>
</protein>
<dbReference type="SMART" id="SM00457">
    <property type="entry name" value="MACPF"/>
    <property type="match status" value="1"/>
</dbReference>
<dbReference type="PROSITE" id="PS51412">
    <property type="entry name" value="MACPF_2"/>
    <property type="match status" value="1"/>
</dbReference>
<dbReference type="InterPro" id="IPR020864">
    <property type="entry name" value="MACPF"/>
</dbReference>
<dbReference type="AlphaFoldDB" id="A0AAW6M0F4"/>
<sequence length="480" mass="54755">MKKFYFLLAVLPLLYSCYQEYEELDSFLNEKVDQINTRTTGDEKYDVLGYGYDITDEYLGENAVKLQVINVQAFVNDGDNKYRFDNPFIGIIEQNCYAGENAYSFLEDIRTKTDFSGSVASLIDVKKDGFFSGTVSTKFESDKRYSFSTKFSYAKAEVIKKQRRYLLNTDINSLSKYLTPSFLSDIQKYSADKIVLKYGTHVLTNFTVGGKYTGLYKSAIVEENNHTEKTKTVSAGAKANFSGIGLDANGSWSTTSIQESNTKNSNWQLSIKSYGGSTSGTSMTISSTPTFTINLGEWTNSVDDAHSVLISVNWNATYPIYDLVEDPVKKEQLKTAVINYINSKSVEVLEIVPFYRYWGNGEHYFAQEYAPKLWYDQYTYEQVACYLLAKQQNGSVPLNRYWGDGEHYYTLDSTPTLLNGKYKLEGVVGYIYRNQVPGTVPLYVYWGNGEHHYDLQYAPKLWYGQYKYEGITGYVYPIND</sequence>
<evidence type="ECO:0000313" key="3">
    <source>
        <dbReference type="Proteomes" id="UP001221924"/>
    </source>
</evidence>
<feature type="domain" description="MACPF" evidence="1">
    <location>
        <begin position="31"/>
        <end position="355"/>
    </location>
</feature>
<dbReference type="Pfam" id="PF18885">
    <property type="entry name" value="DUF5648"/>
    <property type="match status" value="1"/>
</dbReference>
<proteinExistence type="predicted"/>
<organism evidence="2 3">
    <name type="scientific">Bacteroides cellulosilyticus</name>
    <dbReference type="NCBI Taxonomy" id="246787"/>
    <lineage>
        <taxon>Bacteria</taxon>
        <taxon>Pseudomonadati</taxon>
        <taxon>Bacteroidota</taxon>
        <taxon>Bacteroidia</taxon>
        <taxon>Bacteroidales</taxon>
        <taxon>Bacteroidaceae</taxon>
        <taxon>Bacteroides</taxon>
    </lineage>
</organism>
<accession>A0AAW6M0F4</accession>
<dbReference type="Proteomes" id="UP001221924">
    <property type="component" value="Unassembled WGS sequence"/>
</dbReference>
<evidence type="ECO:0000313" key="2">
    <source>
        <dbReference type="EMBL" id="MDE8693318.1"/>
    </source>
</evidence>
<dbReference type="PROSITE" id="PS51257">
    <property type="entry name" value="PROKAR_LIPOPROTEIN"/>
    <property type="match status" value="1"/>
</dbReference>
<reference evidence="2" key="1">
    <citation type="submission" date="2023-03" db="EMBL/GenBank/DDBJ databases">
        <title>DFI Biobank Strains.</title>
        <authorList>
            <person name="Mostad J."/>
            <person name="Paddock L."/>
            <person name="Medina S."/>
            <person name="Waligurski E."/>
            <person name="Barat B."/>
            <person name="Smith R."/>
            <person name="Burgo V."/>
            <person name="Metcalfe C."/>
            <person name="Woodson C."/>
            <person name="Sundararajan A."/>
            <person name="Ramaswamy R."/>
            <person name="Lin H."/>
            <person name="Pamer E.G."/>
        </authorList>
    </citation>
    <scope>NUCLEOTIDE SEQUENCE</scope>
    <source>
        <strain evidence="2">DFI.9.5</strain>
    </source>
</reference>
<name>A0AAW6M0F4_9BACE</name>
<evidence type="ECO:0000259" key="1">
    <source>
        <dbReference type="PROSITE" id="PS51412"/>
    </source>
</evidence>
<dbReference type="InterPro" id="IPR043708">
    <property type="entry name" value="DUF5648"/>
</dbReference>
<gene>
    <name evidence="2" type="ORF">PZH42_04310</name>
</gene>
<dbReference type="EMBL" id="JARFID010000003">
    <property type="protein sequence ID" value="MDE8693318.1"/>
    <property type="molecule type" value="Genomic_DNA"/>
</dbReference>
<comment type="caution">
    <text evidence="2">The sequence shown here is derived from an EMBL/GenBank/DDBJ whole genome shotgun (WGS) entry which is preliminary data.</text>
</comment>
<dbReference type="RefSeq" id="WP_149923764.1">
    <property type="nucleotide sequence ID" value="NZ_CAXKYC010000001.1"/>
</dbReference>